<evidence type="ECO:0000313" key="2">
    <source>
        <dbReference type="EMBL" id="NID09923.1"/>
    </source>
</evidence>
<dbReference type="RefSeq" id="WP_166691389.1">
    <property type="nucleotide sequence ID" value="NZ_WAEL01000002.1"/>
</dbReference>
<name>A0ABX0QDA8_9BACT</name>
<gene>
    <name evidence="2" type="ORF">F7231_07045</name>
</gene>
<dbReference type="EMBL" id="WAEL01000002">
    <property type="protein sequence ID" value="NID09923.1"/>
    <property type="molecule type" value="Genomic_DNA"/>
</dbReference>
<evidence type="ECO:0008006" key="4">
    <source>
        <dbReference type="Google" id="ProtNLM"/>
    </source>
</evidence>
<feature type="signal peptide" evidence="1">
    <location>
        <begin position="1"/>
        <end position="22"/>
    </location>
</feature>
<feature type="chain" id="PRO_5046442790" description="Lipocalin-like domain-containing protein" evidence="1">
    <location>
        <begin position="23"/>
        <end position="153"/>
    </location>
</feature>
<keyword evidence="3" id="KW-1185">Reference proteome</keyword>
<protein>
    <recommendedName>
        <fullName evidence="4">Lipocalin-like domain-containing protein</fullName>
    </recommendedName>
</protein>
<proteinExistence type="predicted"/>
<evidence type="ECO:0000256" key="1">
    <source>
        <dbReference type="SAM" id="SignalP"/>
    </source>
</evidence>
<sequence>MNYFALTIFTLSALISSLSTSAQSVVGTWQRTGALITYKNGKTMDVQPMMEQSSPCTAKITYSFTAGGVQKTIVPAGCLEQMSAQAVLFADARYTVSGSSIKVISPNPKMSPDVTYGLTMTGNTMTWVMNFDDFPAVPNPGKARSMTFTYKRL</sequence>
<dbReference type="Proteomes" id="UP000606008">
    <property type="component" value="Unassembled WGS sequence"/>
</dbReference>
<accession>A0ABX0QDA8</accession>
<keyword evidence="1" id="KW-0732">Signal</keyword>
<comment type="caution">
    <text evidence="2">The sequence shown here is derived from an EMBL/GenBank/DDBJ whole genome shotgun (WGS) entry which is preliminary data.</text>
</comment>
<evidence type="ECO:0000313" key="3">
    <source>
        <dbReference type="Proteomes" id="UP000606008"/>
    </source>
</evidence>
<reference evidence="3" key="2">
    <citation type="submission" date="2023-07" db="EMBL/GenBank/DDBJ databases">
        <authorList>
            <person name="Jung D.-H."/>
        </authorList>
    </citation>
    <scope>NUCLEOTIDE SEQUENCE [LARGE SCALE GENOMIC DNA]</scope>
    <source>
        <strain evidence="3">JA-25</strain>
    </source>
</reference>
<organism evidence="2 3">
    <name type="scientific">Fibrivirga algicola</name>
    <dbReference type="NCBI Taxonomy" id="2950420"/>
    <lineage>
        <taxon>Bacteria</taxon>
        <taxon>Pseudomonadati</taxon>
        <taxon>Bacteroidota</taxon>
        <taxon>Cytophagia</taxon>
        <taxon>Cytophagales</taxon>
        <taxon>Spirosomataceae</taxon>
        <taxon>Fibrivirga</taxon>
    </lineage>
</organism>
<reference evidence="3" key="1">
    <citation type="submission" date="2019-09" db="EMBL/GenBank/DDBJ databases">
        <authorList>
            <person name="Jung D.-H."/>
        </authorList>
    </citation>
    <scope>NUCLEOTIDE SEQUENCE [LARGE SCALE GENOMIC DNA]</scope>
    <source>
        <strain evidence="3">JA-25</strain>
    </source>
</reference>